<comment type="similarity">
    <text evidence="7">Belongs to the binding-protein-dependent transport system permease family.</text>
</comment>
<dbReference type="InterPro" id="IPR050366">
    <property type="entry name" value="BP-dependent_transpt_permease"/>
</dbReference>
<feature type="transmembrane region" description="Helical" evidence="7">
    <location>
        <begin position="153"/>
        <end position="178"/>
    </location>
</feature>
<name>A0ABU4C5B4_RHOGO</name>
<dbReference type="CDD" id="cd06261">
    <property type="entry name" value="TM_PBP2"/>
    <property type="match status" value="1"/>
</dbReference>
<dbReference type="InterPro" id="IPR025966">
    <property type="entry name" value="OppC_N"/>
</dbReference>
<feature type="transmembrane region" description="Helical" evidence="7">
    <location>
        <begin position="271"/>
        <end position="292"/>
    </location>
</feature>
<evidence type="ECO:0000256" key="3">
    <source>
        <dbReference type="ARBA" id="ARBA00022475"/>
    </source>
</evidence>
<evidence type="ECO:0000259" key="8">
    <source>
        <dbReference type="PROSITE" id="PS50928"/>
    </source>
</evidence>
<feature type="transmembrane region" description="Helical" evidence="7">
    <location>
        <begin position="42"/>
        <end position="65"/>
    </location>
</feature>
<sequence>MSETGIVADPDNPRRATPFSSRSRFMHTLRTSRPLRLLRRNIPAMISLVFLVLVFLVAGFGTMIAPDDPNAQNLGNSLAGISGEHWLGTDVYGRDVMSRLLASASVTMLAVVQAVGVAAVIGIPTGLFAGLVRGWAGGLISRISDALQSLPPLILAIAIIGIFGPGLTNAMMAIGLVMAPSLYRLARGAAESVSTETYIEAARALGCGKGRLLWSHVLPNAASPLLVQLSFSAGVAIVAEASLSFLGLGVQPPQTSWGSMVREAFDNIYTAPELIAAPAIMIVLTVLAFSTFGDGLRDALEGSGSISNDE</sequence>
<dbReference type="Pfam" id="PF12911">
    <property type="entry name" value="OppC_N"/>
    <property type="match status" value="1"/>
</dbReference>
<evidence type="ECO:0000256" key="7">
    <source>
        <dbReference type="RuleBase" id="RU363032"/>
    </source>
</evidence>
<accession>A0ABU4C5B4</accession>
<dbReference type="Pfam" id="PF00528">
    <property type="entry name" value="BPD_transp_1"/>
    <property type="match status" value="1"/>
</dbReference>
<keyword evidence="6 7" id="KW-0472">Membrane</keyword>
<proteinExistence type="inferred from homology"/>
<gene>
    <name evidence="9" type="ORF">R3Q16_34515</name>
</gene>
<keyword evidence="4 7" id="KW-0812">Transmembrane</keyword>
<feature type="domain" description="ABC transmembrane type-1" evidence="8">
    <location>
        <begin position="104"/>
        <end position="293"/>
    </location>
</feature>
<comment type="caution">
    <text evidence="9">The sequence shown here is derived from an EMBL/GenBank/DDBJ whole genome shotgun (WGS) entry which is preliminary data.</text>
</comment>
<keyword evidence="2 7" id="KW-0813">Transport</keyword>
<evidence type="ECO:0000256" key="4">
    <source>
        <dbReference type="ARBA" id="ARBA00022692"/>
    </source>
</evidence>
<dbReference type="InterPro" id="IPR000515">
    <property type="entry name" value="MetI-like"/>
</dbReference>
<evidence type="ECO:0000256" key="2">
    <source>
        <dbReference type="ARBA" id="ARBA00022448"/>
    </source>
</evidence>
<keyword evidence="3" id="KW-1003">Cell membrane</keyword>
<comment type="subcellular location">
    <subcellularLocation>
        <location evidence="1 7">Cell membrane</location>
        <topology evidence="1 7">Multi-pass membrane protein</topology>
    </subcellularLocation>
</comment>
<reference evidence="9 10" key="1">
    <citation type="submission" date="2023-10" db="EMBL/GenBank/DDBJ databases">
        <title>Development of a sustainable strategy for remediation of hydrocarbon-contaminated territories based on the waste exchange concept.</title>
        <authorList>
            <person name="Krivoruchko A."/>
        </authorList>
    </citation>
    <scope>NUCLEOTIDE SEQUENCE [LARGE SCALE GENOMIC DNA]</scope>
    <source>
        <strain evidence="9 10">IEGM 1203</strain>
    </source>
</reference>
<evidence type="ECO:0000313" key="10">
    <source>
        <dbReference type="Proteomes" id="UP001185927"/>
    </source>
</evidence>
<organism evidence="9 10">
    <name type="scientific">Rhodococcus globerulus</name>
    <dbReference type="NCBI Taxonomy" id="33008"/>
    <lineage>
        <taxon>Bacteria</taxon>
        <taxon>Bacillati</taxon>
        <taxon>Actinomycetota</taxon>
        <taxon>Actinomycetes</taxon>
        <taxon>Mycobacteriales</taxon>
        <taxon>Nocardiaceae</taxon>
        <taxon>Rhodococcus</taxon>
    </lineage>
</organism>
<evidence type="ECO:0000256" key="1">
    <source>
        <dbReference type="ARBA" id="ARBA00004651"/>
    </source>
</evidence>
<dbReference type="PROSITE" id="PS50928">
    <property type="entry name" value="ABC_TM1"/>
    <property type="match status" value="1"/>
</dbReference>
<evidence type="ECO:0000313" key="9">
    <source>
        <dbReference type="EMBL" id="MDV6271705.1"/>
    </source>
</evidence>
<dbReference type="Gene3D" id="1.10.3720.10">
    <property type="entry name" value="MetI-like"/>
    <property type="match status" value="1"/>
</dbReference>
<protein>
    <submittedName>
        <fullName evidence="9">ABC transporter permease</fullName>
    </submittedName>
</protein>
<feature type="transmembrane region" description="Helical" evidence="7">
    <location>
        <begin position="106"/>
        <end position="132"/>
    </location>
</feature>
<dbReference type="RefSeq" id="WP_051730852.1">
    <property type="nucleotide sequence ID" value="NZ_JACLZG010000085.1"/>
</dbReference>
<dbReference type="SUPFAM" id="SSF161098">
    <property type="entry name" value="MetI-like"/>
    <property type="match status" value="1"/>
</dbReference>
<feature type="transmembrane region" description="Helical" evidence="7">
    <location>
        <begin position="225"/>
        <end position="250"/>
    </location>
</feature>
<keyword evidence="10" id="KW-1185">Reference proteome</keyword>
<dbReference type="Proteomes" id="UP001185927">
    <property type="component" value="Unassembled WGS sequence"/>
</dbReference>
<dbReference type="InterPro" id="IPR035906">
    <property type="entry name" value="MetI-like_sf"/>
</dbReference>
<dbReference type="PANTHER" id="PTHR43386">
    <property type="entry name" value="OLIGOPEPTIDE TRANSPORT SYSTEM PERMEASE PROTEIN APPC"/>
    <property type="match status" value="1"/>
</dbReference>
<dbReference type="EMBL" id="JAWLKB010000069">
    <property type="protein sequence ID" value="MDV6271705.1"/>
    <property type="molecule type" value="Genomic_DNA"/>
</dbReference>
<dbReference type="PANTHER" id="PTHR43386:SF25">
    <property type="entry name" value="PEPTIDE ABC TRANSPORTER PERMEASE PROTEIN"/>
    <property type="match status" value="1"/>
</dbReference>
<evidence type="ECO:0000256" key="6">
    <source>
        <dbReference type="ARBA" id="ARBA00023136"/>
    </source>
</evidence>
<evidence type="ECO:0000256" key="5">
    <source>
        <dbReference type="ARBA" id="ARBA00022989"/>
    </source>
</evidence>
<keyword evidence="5 7" id="KW-1133">Transmembrane helix</keyword>